<dbReference type="RefSeq" id="WP_102720996.1">
    <property type="nucleotide sequence ID" value="NZ_CP029701.1"/>
</dbReference>
<evidence type="ECO:0000313" key="4">
    <source>
        <dbReference type="Proteomes" id="UP000642553"/>
    </source>
</evidence>
<dbReference type="GeneID" id="84022296"/>
<dbReference type="EMBL" id="CP029701">
    <property type="protein sequence ID" value="QHV63273.1"/>
    <property type="molecule type" value="Genomic_DNA"/>
</dbReference>
<evidence type="ECO:0000313" key="2">
    <source>
        <dbReference type="EMBL" id="MCL6655780.1"/>
    </source>
</evidence>
<sequence>MKTTPLLLIIPLLMTAGALAASQDDFNVQTASSRMVKHEDGSRSYFEKTGDGKGMKKTTYNIHNVLVSVTLYKRGPFGELRSCLIFDGQKNELFFVRYGYDGNANLREEQMFDSKSKELVRRFLYTYDDMGNRSKPVCITLVKSTKDIETHAVPTAPEKDPFADDFKKKSK</sequence>
<dbReference type="AlphaFoldDB" id="A0AAE6TAI1"/>
<evidence type="ECO:0000256" key="1">
    <source>
        <dbReference type="SAM" id="SignalP"/>
    </source>
</evidence>
<feature type="chain" id="PRO_5042219554" evidence="1">
    <location>
        <begin position="21"/>
        <end position="171"/>
    </location>
</feature>
<reference evidence="3" key="1">
    <citation type="submission" date="2018-05" db="EMBL/GenBank/DDBJ databases">
        <title>Complete genome sequnece of Akkermansia muciniphila EB-AMDK-40.</title>
        <authorList>
            <person name="Nam Y.-D."/>
            <person name="Chung W.-H."/>
            <person name="Park Y.S."/>
            <person name="Kang J."/>
        </authorList>
    </citation>
    <scope>NUCLEOTIDE SEQUENCE</scope>
    <source>
        <strain evidence="3">EB-AMDK-40</strain>
    </source>
</reference>
<dbReference type="Proteomes" id="UP001202031">
    <property type="component" value="Unassembled WGS sequence"/>
</dbReference>
<keyword evidence="5" id="KW-1185">Reference proteome</keyword>
<evidence type="ECO:0000313" key="3">
    <source>
        <dbReference type="EMBL" id="QHV63273.1"/>
    </source>
</evidence>
<accession>A0AAE6TAI1</accession>
<keyword evidence="1" id="KW-0732">Signal</keyword>
<dbReference type="EMBL" id="JAMGSI010000001">
    <property type="protein sequence ID" value="MCL6655780.1"/>
    <property type="molecule type" value="Genomic_DNA"/>
</dbReference>
<proteinExistence type="predicted"/>
<reference evidence="2 5" key="2">
    <citation type="submission" date="2022-03" db="EMBL/GenBank/DDBJ databases">
        <title>Taxonomic description of new species and reclassification of some bacterial strains.</title>
        <authorList>
            <person name="Ndongo S."/>
        </authorList>
    </citation>
    <scope>NUCLEOTIDE SEQUENCE [LARGE SCALE GENOMIC DNA]</scope>
    <source>
        <strain evidence="2 5">Marseille-P6666</strain>
    </source>
</reference>
<feature type="signal peptide" evidence="1">
    <location>
        <begin position="1"/>
        <end position="20"/>
    </location>
</feature>
<evidence type="ECO:0000313" key="5">
    <source>
        <dbReference type="Proteomes" id="UP001202031"/>
    </source>
</evidence>
<dbReference type="Proteomes" id="UP000642553">
    <property type="component" value="Chromosome"/>
</dbReference>
<name>A0AAE6TAI1_9BACT</name>
<gene>
    <name evidence="3" type="ORF">DMI76_07825</name>
    <name evidence="2" type="ORF">M8N44_00405</name>
</gene>
<organism evidence="3 4">
    <name type="scientific">Akkermansia massiliensis</name>
    <dbReference type="NCBI Taxonomy" id="2927224"/>
    <lineage>
        <taxon>Bacteria</taxon>
        <taxon>Pseudomonadati</taxon>
        <taxon>Verrucomicrobiota</taxon>
        <taxon>Verrucomicrobiia</taxon>
        <taxon>Verrucomicrobiales</taxon>
        <taxon>Akkermansiaceae</taxon>
        <taxon>Akkermansia</taxon>
    </lineage>
</organism>
<protein>
    <submittedName>
        <fullName evidence="3">Uncharacterized protein</fullName>
    </submittedName>
</protein>